<dbReference type="Gene3D" id="3.30.70.3170">
    <property type="match status" value="1"/>
</dbReference>
<sequence length="557" mass="62225">MVPIAKTPPDIYHEDEARGELTRWTALLKEFKKVHGGHSPDFIARSPGRVNIIGEHIDYSLFPVLPMAIHADTLVAVRVPAWKEKKPKGEGEFTITIANFDSEKFPQETFTFPNDSDIPIDAATHAWTNYFKAGLRGAYEFLRKKSWKEFEPRDMEVLVYGTVPPAGGLSSSAAIVTASALAVLYAHGHTDVNKIDLTRMAIESERAVGVNSGGMDQAASVMSKMGSALYVEFAPSLSVSQVKFPDKYPRCVFMIAQSFVKADKKVSGPFHYNLRVVECTLAALVLLRFLYNKHFPEEPFPDPLGQDDSPLNLSLGTVFRKFWAQLSIQGKNLEDVPQGERVNEIARLEYFIDKVLPEAFPNQAYSKEEIAAIHGVDVAYLDDNYIKKRFSVTAEKFRLRDRAKHVFTETLRVHEFMELLKNGIDEKTTPDKLNLQLGDLMNQSQISCRDDFDCSTPDLDLICMHARNAGSYGSRLTGAGWGGATVHLVPETKVDAVRSILEDQYYKNLRVDNKALTAEQTRDAVIVSRPGSGSTVFPLDPRADYIGHWSTLARSTD</sequence>
<keyword evidence="7" id="KW-0418">Kinase</keyword>
<dbReference type="PROSITE" id="PS00627">
    <property type="entry name" value="GHMP_KINASES_ATP"/>
    <property type="match status" value="1"/>
</dbReference>
<evidence type="ECO:0000256" key="9">
    <source>
        <dbReference type="ARBA" id="ARBA00023011"/>
    </source>
</evidence>
<dbReference type="InterPro" id="IPR036554">
    <property type="entry name" value="GHMP_kinase_C_sf"/>
</dbReference>
<reference evidence="19" key="1">
    <citation type="submission" date="2023-06" db="EMBL/GenBank/DDBJ databases">
        <title>Genome-scale phylogeny and comparative genomics of the fungal order Sordariales.</title>
        <authorList>
            <consortium name="Lawrence Berkeley National Laboratory"/>
            <person name="Hensen N."/>
            <person name="Bonometti L."/>
            <person name="Westerberg I."/>
            <person name="Brannstrom I.O."/>
            <person name="Guillou S."/>
            <person name="Cros-Aarteil S."/>
            <person name="Calhoun S."/>
            <person name="Haridas S."/>
            <person name="Kuo A."/>
            <person name="Mondo S."/>
            <person name="Pangilinan J."/>
            <person name="Riley R."/>
            <person name="Labutti K."/>
            <person name="Andreopoulos B."/>
            <person name="Lipzen A."/>
            <person name="Chen C."/>
            <person name="Yanf M."/>
            <person name="Daum C."/>
            <person name="Ng V."/>
            <person name="Clum A."/>
            <person name="Steindorff A."/>
            <person name="Ohm R."/>
            <person name="Martin F."/>
            <person name="Silar P."/>
            <person name="Natvig D."/>
            <person name="Lalanne C."/>
            <person name="Gautier V."/>
            <person name="Ament-Velasquez S.L."/>
            <person name="Kruys A."/>
            <person name="Hutchinson M.I."/>
            <person name="Powell A.J."/>
            <person name="Barry K."/>
            <person name="Miller A.N."/>
            <person name="Grigoriev I.V."/>
            <person name="Debuchy R."/>
            <person name="Gladieux P."/>
            <person name="Thoren M.H."/>
            <person name="Johannesson H."/>
        </authorList>
    </citation>
    <scope>NUCLEOTIDE SEQUENCE</scope>
    <source>
        <strain evidence="19">SMH2532-1</strain>
    </source>
</reference>
<dbReference type="InterPro" id="IPR006203">
    <property type="entry name" value="GHMP_knse_ATP-bd_CS"/>
</dbReference>
<evidence type="ECO:0000256" key="5">
    <source>
        <dbReference type="ARBA" id="ARBA00022679"/>
    </source>
</evidence>
<dbReference type="InterPro" id="IPR020568">
    <property type="entry name" value="Ribosomal_Su5_D2-typ_SF"/>
</dbReference>
<evidence type="ECO:0000313" key="20">
    <source>
        <dbReference type="Proteomes" id="UP001174936"/>
    </source>
</evidence>
<dbReference type="Proteomes" id="UP001174936">
    <property type="component" value="Unassembled WGS sequence"/>
</dbReference>
<evidence type="ECO:0000256" key="15">
    <source>
        <dbReference type="ARBA" id="ARBA00049538"/>
    </source>
</evidence>
<dbReference type="PRINTS" id="PR00473">
    <property type="entry name" value="GALCTOKINASE"/>
</dbReference>
<evidence type="ECO:0000256" key="4">
    <source>
        <dbReference type="ARBA" id="ARBA00019487"/>
    </source>
</evidence>
<keyword evidence="9" id="KW-0756">Sterol biosynthesis</keyword>
<dbReference type="PANTHER" id="PTHR10457">
    <property type="entry name" value="MEVALONATE KINASE/GALACTOKINASE"/>
    <property type="match status" value="1"/>
</dbReference>
<evidence type="ECO:0000256" key="14">
    <source>
        <dbReference type="ARBA" id="ARBA00029590"/>
    </source>
</evidence>
<dbReference type="GO" id="GO:0006012">
    <property type="term" value="P:galactose metabolic process"/>
    <property type="evidence" value="ECO:0007669"/>
    <property type="project" value="UniProtKB-KW"/>
</dbReference>
<evidence type="ECO:0000256" key="12">
    <source>
        <dbReference type="ARBA" id="ARBA00023221"/>
    </source>
</evidence>
<dbReference type="InterPro" id="IPR000705">
    <property type="entry name" value="Galactokinase"/>
</dbReference>
<accession>A0AA40CLL7</accession>
<evidence type="ECO:0000256" key="10">
    <source>
        <dbReference type="ARBA" id="ARBA00023144"/>
    </source>
</evidence>
<dbReference type="Gene3D" id="3.30.230.10">
    <property type="match status" value="1"/>
</dbReference>
<dbReference type="Pfam" id="PF08544">
    <property type="entry name" value="GHMP_kinases_C"/>
    <property type="match status" value="1"/>
</dbReference>
<keyword evidence="10" id="KW-0299">Galactose metabolism</keyword>
<protein>
    <recommendedName>
        <fullName evidence="4">Galactokinase</fullName>
        <ecNumber evidence="3">2.7.1.6</ecNumber>
    </recommendedName>
    <alternativeName>
        <fullName evidence="14">Galactose kinase</fullName>
    </alternativeName>
</protein>
<dbReference type="GO" id="GO:0005524">
    <property type="term" value="F:ATP binding"/>
    <property type="evidence" value="ECO:0007669"/>
    <property type="project" value="UniProtKB-KW"/>
</dbReference>
<dbReference type="GO" id="GO:0016126">
    <property type="term" value="P:sterol biosynthetic process"/>
    <property type="evidence" value="ECO:0007669"/>
    <property type="project" value="UniProtKB-KW"/>
</dbReference>
<dbReference type="InterPro" id="IPR019741">
    <property type="entry name" value="Galactokinase_CS"/>
</dbReference>
<dbReference type="GO" id="GO:0004335">
    <property type="term" value="F:galactokinase activity"/>
    <property type="evidence" value="ECO:0007669"/>
    <property type="project" value="UniProtKB-EC"/>
</dbReference>
<dbReference type="EMBL" id="JAULSV010000006">
    <property type="protein sequence ID" value="KAK0641509.1"/>
    <property type="molecule type" value="Genomic_DNA"/>
</dbReference>
<evidence type="ECO:0000259" key="17">
    <source>
        <dbReference type="Pfam" id="PF08544"/>
    </source>
</evidence>
<comment type="caution">
    <text evidence="19">The sequence shown here is derived from an EMBL/GenBank/DDBJ whole genome shotgun (WGS) entry which is preliminary data.</text>
</comment>
<evidence type="ECO:0000256" key="3">
    <source>
        <dbReference type="ARBA" id="ARBA00012315"/>
    </source>
</evidence>
<keyword evidence="13" id="KW-0119">Carbohydrate metabolism</keyword>
<evidence type="ECO:0000256" key="13">
    <source>
        <dbReference type="ARBA" id="ARBA00023277"/>
    </source>
</evidence>
<dbReference type="InterPro" id="IPR006204">
    <property type="entry name" value="GHMP_kinase_N_dom"/>
</dbReference>
<keyword evidence="19" id="KW-0687">Ribonucleoprotein</keyword>
<organism evidence="19 20">
    <name type="scientific">Cercophora newfieldiana</name>
    <dbReference type="NCBI Taxonomy" id="92897"/>
    <lineage>
        <taxon>Eukaryota</taxon>
        <taxon>Fungi</taxon>
        <taxon>Dikarya</taxon>
        <taxon>Ascomycota</taxon>
        <taxon>Pezizomycotina</taxon>
        <taxon>Sordariomycetes</taxon>
        <taxon>Sordariomycetidae</taxon>
        <taxon>Sordariales</taxon>
        <taxon>Lasiosphaeriaceae</taxon>
        <taxon>Cercophora</taxon>
    </lineage>
</organism>
<feature type="domain" description="Galactokinase N-terminal" evidence="18">
    <location>
        <begin position="29"/>
        <end position="78"/>
    </location>
</feature>
<keyword evidence="11" id="KW-1207">Sterol metabolism</keyword>
<dbReference type="InterPro" id="IPR013750">
    <property type="entry name" value="GHMP_kinase_C_dom"/>
</dbReference>
<keyword evidence="9" id="KW-0752">Steroid biosynthesis</keyword>
<evidence type="ECO:0000256" key="6">
    <source>
        <dbReference type="ARBA" id="ARBA00022741"/>
    </source>
</evidence>
<dbReference type="PANTHER" id="PTHR10457:SF7">
    <property type="entry name" value="GALACTOKINASE-RELATED"/>
    <property type="match status" value="1"/>
</dbReference>
<feature type="domain" description="GHMP kinase N-terminal" evidence="16">
    <location>
        <begin position="137"/>
        <end position="223"/>
    </location>
</feature>
<evidence type="ECO:0000256" key="8">
    <source>
        <dbReference type="ARBA" id="ARBA00022840"/>
    </source>
</evidence>
<dbReference type="GO" id="GO:0005829">
    <property type="term" value="C:cytosol"/>
    <property type="evidence" value="ECO:0007669"/>
    <property type="project" value="TreeGrafter"/>
</dbReference>
<name>A0AA40CLL7_9PEZI</name>
<keyword evidence="8" id="KW-0067">ATP-binding</keyword>
<dbReference type="PIRSF" id="PIRSF000530">
    <property type="entry name" value="Galactokinase"/>
    <property type="match status" value="1"/>
</dbReference>
<dbReference type="PRINTS" id="PR00959">
    <property type="entry name" value="MEVGALKINASE"/>
</dbReference>
<evidence type="ECO:0000259" key="18">
    <source>
        <dbReference type="Pfam" id="PF10509"/>
    </source>
</evidence>
<keyword evidence="5" id="KW-0808">Transferase</keyword>
<dbReference type="Pfam" id="PF10509">
    <property type="entry name" value="GalKase_gal_bdg"/>
    <property type="match status" value="1"/>
</dbReference>
<keyword evidence="19" id="KW-0689">Ribosomal protein</keyword>
<dbReference type="NCBIfam" id="TIGR00131">
    <property type="entry name" value="gal_kin"/>
    <property type="match status" value="1"/>
</dbReference>
<dbReference type="InterPro" id="IPR014721">
    <property type="entry name" value="Ribsml_uS5_D2-typ_fold_subgr"/>
</dbReference>
<dbReference type="InterPro" id="IPR019539">
    <property type="entry name" value="GalKase_N"/>
</dbReference>
<comment type="catalytic activity">
    <reaction evidence="15">
        <text>alpha-D-galactose + ATP = alpha-D-galactose 1-phosphate + ADP + H(+)</text>
        <dbReference type="Rhea" id="RHEA:13553"/>
        <dbReference type="ChEBI" id="CHEBI:15378"/>
        <dbReference type="ChEBI" id="CHEBI:28061"/>
        <dbReference type="ChEBI" id="CHEBI:30616"/>
        <dbReference type="ChEBI" id="CHEBI:58336"/>
        <dbReference type="ChEBI" id="CHEBI:456216"/>
        <dbReference type="EC" id="2.7.1.6"/>
    </reaction>
    <physiologicalReaction direction="left-to-right" evidence="15">
        <dbReference type="Rhea" id="RHEA:13554"/>
    </physiologicalReaction>
</comment>
<dbReference type="InterPro" id="IPR006206">
    <property type="entry name" value="Mevalonate/galactokinase"/>
</dbReference>
<dbReference type="PROSITE" id="PS00106">
    <property type="entry name" value="GALACTOKINASE"/>
    <property type="match status" value="1"/>
</dbReference>
<gene>
    <name evidence="19" type="ORF">B0T16DRAFT_335356</name>
</gene>
<dbReference type="EC" id="2.7.1.6" evidence="3"/>
<evidence type="ECO:0000256" key="7">
    <source>
        <dbReference type="ARBA" id="ARBA00022777"/>
    </source>
</evidence>
<dbReference type="FunFam" id="3.30.230.10:FF:000056">
    <property type="entry name" value="GAL1p Galactokinase"/>
    <property type="match status" value="1"/>
</dbReference>
<dbReference type="SUPFAM" id="SSF54211">
    <property type="entry name" value="Ribosomal protein S5 domain 2-like"/>
    <property type="match status" value="1"/>
</dbReference>
<evidence type="ECO:0000256" key="1">
    <source>
        <dbReference type="ARBA" id="ARBA00004947"/>
    </source>
</evidence>
<feature type="domain" description="GHMP kinase C-terminal" evidence="17">
    <location>
        <begin position="436"/>
        <end position="506"/>
    </location>
</feature>
<evidence type="ECO:0000259" key="16">
    <source>
        <dbReference type="Pfam" id="PF00288"/>
    </source>
</evidence>
<dbReference type="SUPFAM" id="SSF55060">
    <property type="entry name" value="GHMP Kinase, C-terminal domain"/>
    <property type="match status" value="1"/>
</dbReference>
<keyword evidence="12" id="KW-0753">Steroid metabolism</keyword>
<comment type="similarity">
    <text evidence="2">Belongs to the GHMP kinase family. GalK subfamily.</text>
</comment>
<keyword evidence="20" id="KW-1185">Reference proteome</keyword>
<evidence type="ECO:0000256" key="11">
    <source>
        <dbReference type="ARBA" id="ARBA00023166"/>
    </source>
</evidence>
<dbReference type="GO" id="GO:0005840">
    <property type="term" value="C:ribosome"/>
    <property type="evidence" value="ECO:0007669"/>
    <property type="project" value="UniProtKB-KW"/>
</dbReference>
<keyword evidence="12" id="KW-0443">Lipid metabolism</keyword>
<comment type="pathway">
    <text evidence="1">Carbohydrate metabolism; galactose metabolism.</text>
</comment>
<dbReference type="Pfam" id="PF00288">
    <property type="entry name" value="GHMP_kinases_N"/>
    <property type="match status" value="1"/>
</dbReference>
<evidence type="ECO:0000313" key="19">
    <source>
        <dbReference type="EMBL" id="KAK0641509.1"/>
    </source>
</evidence>
<evidence type="ECO:0000256" key="2">
    <source>
        <dbReference type="ARBA" id="ARBA00006566"/>
    </source>
</evidence>
<dbReference type="AlphaFoldDB" id="A0AA40CLL7"/>
<dbReference type="Gene3D" id="1.20.1440.340">
    <property type="match status" value="1"/>
</dbReference>
<keyword evidence="6" id="KW-0547">Nucleotide-binding</keyword>
<keyword evidence="9" id="KW-0444">Lipid biosynthesis</keyword>
<proteinExistence type="inferred from homology"/>